<reference evidence="1 2" key="1">
    <citation type="journal article" date="2020" name="Microorganisms">
        <title>Osmotic Adaptation and Compatible Solute Biosynthesis of Phototrophic Bacteria as Revealed from Genome Analyses.</title>
        <authorList>
            <person name="Imhoff J.F."/>
            <person name="Rahn T."/>
            <person name="Kunzel S."/>
            <person name="Keller A."/>
            <person name="Neulinger S.C."/>
        </authorList>
    </citation>
    <scope>NUCLEOTIDE SEQUENCE [LARGE SCALE GENOMIC DNA]</scope>
    <source>
        <strain evidence="1 2">DSM 25653</strain>
    </source>
</reference>
<organism evidence="1 2">
    <name type="scientific">Lamprobacter modestohalophilus</name>
    <dbReference type="NCBI Taxonomy" id="1064514"/>
    <lineage>
        <taxon>Bacteria</taxon>
        <taxon>Pseudomonadati</taxon>
        <taxon>Pseudomonadota</taxon>
        <taxon>Gammaproteobacteria</taxon>
        <taxon>Chromatiales</taxon>
        <taxon>Chromatiaceae</taxon>
        <taxon>Lamprobacter</taxon>
    </lineage>
</organism>
<gene>
    <name evidence="1" type="ORF">CKO42_25750</name>
</gene>
<protein>
    <submittedName>
        <fullName evidence="1">Uncharacterized protein</fullName>
    </submittedName>
</protein>
<dbReference type="AlphaFoldDB" id="A0A9X0WDX1"/>
<accession>A0A9X0WDX1</accession>
<dbReference type="EMBL" id="NRRY01000107">
    <property type="protein sequence ID" value="MBK1621728.1"/>
    <property type="molecule type" value="Genomic_DNA"/>
</dbReference>
<name>A0A9X0WDX1_9GAMM</name>
<evidence type="ECO:0000313" key="1">
    <source>
        <dbReference type="EMBL" id="MBK1621728.1"/>
    </source>
</evidence>
<proteinExistence type="predicted"/>
<keyword evidence="2" id="KW-1185">Reference proteome</keyword>
<dbReference type="Proteomes" id="UP001138768">
    <property type="component" value="Unassembled WGS sequence"/>
</dbReference>
<feature type="non-terminal residue" evidence="1">
    <location>
        <position position="1"/>
    </location>
</feature>
<sequence>DTQRREDWQHDHCHHLKHDPNALDQLIAEATRLTDRRGLSQTLGAVLAEDRSVWGGVLLSTVC</sequence>
<comment type="caution">
    <text evidence="1">The sequence shown here is derived from an EMBL/GenBank/DDBJ whole genome shotgun (WGS) entry which is preliminary data.</text>
</comment>
<evidence type="ECO:0000313" key="2">
    <source>
        <dbReference type="Proteomes" id="UP001138768"/>
    </source>
</evidence>